<feature type="signal peptide" evidence="3">
    <location>
        <begin position="1"/>
        <end position="20"/>
    </location>
</feature>
<evidence type="ECO:0008006" key="8">
    <source>
        <dbReference type="Google" id="ProtNLM"/>
    </source>
</evidence>
<feature type="region of interest" description="Disordered" evidence="1">
    <location>
        <begin position="470"/>
        <end position="490"/>
    </location>
</feature>
<keyword evidence="3" id="KW-0732">Signal</keyword>
<accession>A0A1Y1N0P0</accession>
<dbReference type="EMBL" id="GEZM01015663">
    <property type="protein sequence ID" value="JAV91473.1"/>
    <property type="molecule type" value="Transcribed_RNA"/>
</dbReference>
<keyword evidence="2" id="KW-1133">Transmembrane helix</keyword>
<evidence type="ECO:0000256" key="1">
    <source>
        <dbReference type="SAM" id="MobiDB-lite"/>
    </source>
</evidence>
<proteinExistence type="predicted"/>
<evidence type="ECO:0000313" key="6">
    <source>
        <dbReference type="EMBL" id="KAB0798747.1"/>
    </source>
</evidence>
<dbReference type="InParanoid" id="A0A1Y1N0P0"/>
<evidence type="ECO:0000256" key="3">
    <source>
        <dbReference type="SAM" id="SignalP"/>
    </source>
</evidence>
<keyword evidence="2" id="KW-0472">Membrane</keyword>
<dbReference type="PANTHER" id="PTHR11861">
    <property type="entry name" value="MELANOCYTE PROTEIN PMEL 17-RELATED"/>
    <property type="match status" value="1"/>
</dbReference>
<evidence type="ECO:0000313" key="7">
    <source>
        <dbReference type="Proteomes" id="UP000327044"/>
    </source>
</evidence>
<dbReference type="AlphaFoldDB" id="A0A1Y1N0P0"/>
<organism evidence="4">
    <name type="scientific">Photinus pyralis</name>
    <name type="common">Common eastern firefly</name>
    <name type="synonym">Lampyris pyralis</name>
    <dbReference type="NCBI Taxonomy" id="7054"/>
    <lineage>
        <taxon>Eukaryota</taxon>
        <taxon>Metazoa</taxon>
        <taxon>Ecdysozoa</taxon>
        <taxon>Arthropoda</taxon>
        <taxon>Hexapoda</taxon>
        <taxon>Insecta</taxon>
        <taxon>Pterygota</taxon>
        <taxon>Neoptera</taxon>
        <taxon>Endopterygota</taxon>
        <taxon>Coleoptera</taxon>
        <taxon>Polyphaga</taxon>
        <taxon>Elateriformia</taxon>
        <taxon>Elateroidea</taxon>
        <taxon>Lampyridae</taxon>
        <taxon>Lampyrinae</taxon>
        <taxon>Photinus</taxon>
    </lineage>
</organism>
<keyword evidence="7" id="KW-1185">Reference proteome</keyword>
<sequence>MYIKLNVLFLFFVKLRLVFASYHVKLTSDSPTVRGGTVHFVARLYEDGAPASGRFKYIWRDNSILSHSAVHESDFNVDRWSVTYPANHTYPPGPYEVQVTVEKFYVLFYIEKTSQRLMFELTEQLNGKLLLIQDGKVRHGKFVSNSSPVVHKVVLTESDEEYINSTATSILTYWFVDCVYYGFTNNFTYTFQYPDIEKKHQIEALVVAGFEPITTPAPPTTTTPAPNVTLPPTTPAPAQTNISTTLQPAKVKRSVLNLPVPSASNVSFPFVCQSNGSVVPDQSKTYGLFTRKFMSKAPIFNVTITGNYWISKGKVLDLIVKCQGSAPFHYCRHIFEGVYNITGNETCEVPPPDSSDQCMFSIRRYFPKQHKYTIVIVIYNDVGKTVSPVTVTVYEEAKQAQLSVIVVPVASSLVAVVLIVFGVAYYVQNRSRFIVEVADFNFGNQSSDLEYKTFRERLYDSISNAFLRAPTPSSSEPTLWPPGRKYGSLT</sequence>
<dbReference type="EMBL" id="VVIM01000005">
    <property type="protein sequence ID" value="KAB0798747.1"/>
    <property type="molecule type" value="Genomic_DNA"/>
</dbReference>
<evidence type="ECO:0000313" key="4">
    <source>
        <dbReference type="EMBL" id="JAV91473.1"/>
    </source>
</evidence>
<reference evidence="5" key="3">
    <citation type="submission" date="2019-08" db="EMBL/GenBank/DDBJ databases">
        <authorList>
            <consortium name="Photinus pyralis genome working group"/>
            <person name="Fallon T.R."/>
            <person name="Sander Lower S.E."/>
            <person name="Weng J.-K."/>
        </authorList>
    </citation>
    <scope>NUCLEOTIDE SEQUENCE</scope>
    <source>
        <strain evidence="5">1611_PpyrPB1</strain>
        <tissue evidence="5">Whole body</tissue>
    </source>
</reference>
<feature type="transmembrane region" description="Helical" evidence="2">
    <location>
        <begin position="405"/>
        <end position="427"/>
    </location>
</feature>
<name>A0A1Y1N0P0_PHOPY</name>
<dbReference type="PANTHER" id="PTHR11861:SF8">
    <property type="entry name" value="PKD DOMAIN-CONTAINING PROTEIN"/>
    <property type="match status" value="1"/>
</dbReference>
<dbReference type="OrthoDB" id="6381995at2759"/>
<dbReference type="GO" id="GO:0005886">
    <property type="term" value="C:plasma membrane"/>
    <property type="evidence" value="ECO:0007669"/>
    <property type="project" value="TreeGrafter"/>
</dbReference>
<dbReference type="InterPro" id="IPR045219">
    <property type="entry name" value="PKAT"/>
</dbReference>
<keyword evidence="2" id="KW-0812">Transmembrane</keyword>
<evidence type="ECO:0000313" key="5">
    <source>
        <dbReference type="EMBL" id="KAB0796175.1"/>
    </source>
</evidence>
<reference evidence="5 7" key="2">
    <citation type="journal article" date="2018" name="Elife">
        <title>Firefly genomes illuminate parallel origins of bioluminescence in beetles.</title>
        <authorList>
            <person name="Fallon T.R."/>
            <person name="Lower S.E."/>
            <person name="Chang C.H."/>
            <person name="Bessho-Uehara M."/>
            <person name="Martin G.J."/>
            <person name="Bewick A.J."/>
            <person name="Behringer M."/>
            <person name="Debat H.J."/>
            <person name="Wong I."/>
            <person name="Day J.C."/>
            <person name="Suvorov A."/>
            <person name="Silva C.J."/>
            <person name="Stanger-Hall K.F."/>
            <person name="Hall D.W."/>
            <person name="Schmitz R.J."/>
            <person name="Nelson D.R."/>
            <person name="Lewis S.M."/>
            <person name="Shigenobu S."/>
            <person name="Bybee S.M."/>
            <person name="Larracuente A.M."/>
            <person name="Oba Y."/>
            <person name="Weng J.K."/>
        </authorList>
    </citation>
    <scope>NUCLEOTIDE SEQUENCE [LARGE SCALE GENOMIC DNA]</scope>
    <source>
        <strain evidence="5">1611_PpyrPB1</strain>
        <tissue evidence="5">Whole body</tissue>
    </source>
</reference>
<protein>
    <recommendedName>
        <fullName evidence="8">PKD/REJ-like domain-containing protein</fullName>
    </recommendedName>
</protein>
<dbReference type="EMBL" id="VVIM01000007">
    <property type="protein sequence ID" value="KAB0796175.1"/>
    <property type="molecule type" value="Genomic_DNA"/>
</dbReference>
<reference evidence="4" key="1">
    <citation type="journal article" date="2016" name="Sci. Rep.">
        <title>Molecular characterization of firefly nuptial gifts: a multi-omics approach sheds light on postcopulatory sexual selection.</title>
        <authorList>
            <person name="Al-Wathiqui N."/>
            <person name="Fallon T.R."/>
            <person name="South A."/>
            <person name="Weng J.K."/>
            <person name="Lewis S.M."/>
        </authorList>
    </citation>
    <scope>NUCLEOTIDE SEQUENCE</scope>
</reference>
<gene>
    <name evidence="6" type="ORF">PPYR_06627</name>
    <name evidence="5" type="ORF">PPYR_10236</name>
</gene>
<feature type="chain" id="PRO_5036029920" description="PKD/REJ-like domain-containing protein" evidence="3">
    <location>
        <begin position="21"/>
        <end position="490"/>
    </location>
</feature>
<evidence type="ECO:0000256" key="2">
    <source>
        <dbReference type="SAM" id="Phobius"/>
    </source>
</evidence>
<dbReference type="Proteomes" id="UP000327044">
    <property type="component" value="Unassembled WGS sequence"/>
</dbReference>